<dbReference type="PANTHER" id="PTHR42693">
    <property type="entry name" value="ARYLSULFATASE FAMILY MEMBER"/>
    <property type="match status" value="1"/>
</dbReference>
<keyword evidence="3 6" id="KW-0378">Hydrolase</keyword>
<evidence type="ECO:0000313" key="6">
    <source>
        <dbReference type="EMBL" id="MFC0673147.1"/>
    </source>
</evidence>
<evidence type="ECO:0000313" key="7">
    <source>
        <dbReference type="Proteomes" id="UP001589793"/>
    </source>
</evidence>
<dbReference type="GO" id="GO:0016787">
    <property type="term" value="F:hydrolase activity"/>
    <property type="evidence" value="ECO:0007669"/>
    <property type="project" value="UniProtKB-KW"/>
</dbReference>
<dbReference type="InterPro" id="IPR050738">
    <property type="entry name" value="Sulfatase"/>
</dbReference>
<gene>
    <name evidence="6" type="ORF">ACFFF6_04155</name>
</gene>
<dbReference type="Gene3D" id="3.40.720.10">
    <property type="entry name" value="Alkaline Phosphatase, subunit A"/>
    <property type="match status" value="1"/>
</dbReference>
<dbReference type="Pfam" id="PF00884">
    <property type="entry name" value="Sulfatase"/>
    <property type="match status" value="1"/>
</dbReference>
<feature type="domain" description="Sulfatase N-terminal" evidence="5">
    <location>
        <begin position="12"/>
        <end position="423"/>
    </location>
</feature>
<dbReference type="InterPro" id="IPR017850">
    <property type="entry name" value="Alkaline_phosphatase_core_sf"/>
</dbReference>
<accession>A0ABV6R833</accession>
<keyword evidence="7" id="KW-1185">Reference proteome</keyword>
<dbReference type="EMBL" id="JBHLSV010000004">
    <property type="protein sequence ID" value="MFC0673147.1"/>
    <property type="molecule type" value="Genomic_DNA"/>
</dbReference>
<keyword evidence="4" id="KW-0106">Calcium</keyword>
<dbReference type="CDD" id="cd16025">
    <property type="entry name" value="PAS_like"/>
    <property type="match status" value="1"/>
</dbReference>
<comment type="caution">
    <text evidence="6">The sequence shown here is derived from an EMBL/GenBank/DDBJ whole genome shotgun (WGS) entry which is preliminary data.</text>
</comment>
<reference evidence="6 7" key="1">
    <citation type="submission" date="2024-09" db="EMBL/GenBank/DDBJ databases">
        <authorList>
            <person name="Sun Q."/>
            <person name="Mori K."/>
        </authorList>
    </citation>
    <scope>NUCLEOTIDE SEQUENCE [LARGE SCALE GENOMIC DNA]</scope>
    <source>
        <strain evidence="6 7">CICC 10874</strain>
    </source>
</reference>
<organism evidence="6 7">
    <name type="scientific">Brachybacterium hainanense</name>
    <dbReference type="NCBI Taxonomy" id="1541174"/>
    <lineage>
        <taxon>Bacteria</taxon>
        <taxon>Bacillati</taxon>
        <taxon>Actinomycetota</taxon>
        <taxon>Actinomycetes</taxon>
        <taxon>Micrococcales</taxon>
        <taxon>Dermabacteraceae</taxon>
        <taxon>Brachybacterium</taxon>
    </lineage>
</organism>
<protein>
    <submittedName>
        <fullName evidence="6">Arylsulfatase</fullName>
        <ecNumber evidence="6">3.1.6.-</ecNumber>
    </submittedName>
</protein>
<dbReference type="PROSITE" id="PS00149">
    <property type="entry name" value="SULFATASE_2"/>
    <property type="match status" value="1"/>
</dbReference>
<dbReference type="Proteomes" id="UP001589793">
    <property type="component" value="Unassembled WGS sequence"/>
</dbReference>
<evidence type="ECO:0000259" key="5">
    <source>
        <dbReference type="Pfam" id="PF00884"/>
    </source>
</evidence>
<comment type="similarity">
    <text evidence="1">Belongs to the sulfatase family.</text>
</comment>
<evidence type="ECO:0000256" key="1">
    <source>
        <dbReference type="ARBA" id="ARBA00008779"/>
    </source>
</evidence>
<dbReference type="InterPro" id="IPR024607">
    <property type="entry name" value="Sulfatase_CS"/>
</dbReference>
<evidence type="ECO:0000256" key="4">
    <source>
        <dbReference type="ARBA" id="ARBA00022837"/>
    </source>
</evidence>
<evidence type="ECO:0000256" key="3">
    <source>
        <dbReference type="ARBA" id="ARBA00022801"/>
    </source>
</evidence>
<sequence length="546" mass="59853">MTQETAPLPSRPDVLLILADDMGFSDIGCYGGEIDTPVLDALGRAGTRFTRFSNSPRCSPTRASLLTGLHPHQVGIGILTGDERPDGYPGDLSEACHTAAELLGAAGYGTFLSGKWHLSASMDEPTSSWPLERGFDRVFGTIEGAGSYFAPVGLRRDGVDAMAETAPEDFYYTDAIGEATRGHIADHLRERPQDPMFLYVPFTAPHWPLHARPADVERCRGRYDEGWDVIRARREQRLVAEGIIGPEVRPGPRDPAVPAWTEVADPAWQARRMEVYAAQIEAMDRAIGRIVSALEDAGRLENTLVLFLSDNGACEEEMPPGGDPAFRTLPMVPDRTRDGRAIELGNEPGIEPGGEGSFASYGREWADVSNTPFREYKHWVHEGGISTPLIVHWPAGLGRPGDLCRTPAQLVDVLPTLLEVAGAGYPTRRRGCEVPAAEGSSLLPLLRGGGPAAGRGPLFWEHEGNGAISSGRWKLVRKHARPWELYDMERDRCELEDLADEHPDLVAALAAAYEQWAHRVGVIPRDRILEARRRREVEGPEAPRLP</sequence>
<proteinExistence type="inferred from homology"/>
<dbReference type="SUPFAM" id="SSF53649">
    <property type="entry name" value="Alkaline phosphatase-like"/>
    <property type="match status" value="1"/>
</dbReference>
<name>A0ABV6R833_9MICO</name>
<dbReference type="PANTHER" id="PTHR42693:SF53">
    <property type="entry name" value="ENDO-4-O-SULFATASE"/>
    <property type="match status" value="1"/>
</dbReference>
<dbReference type="RefSeq" id="WP_376978483.1">
    <property type="nucleotide sequence ID" value="NZ_JBHLSV010000004.1"/>
</dbReference>
<dbReference type="InterPro" id="IPR000917">
    <property type="entry name" value="Sulfatase_N"/>
</dbReference>
<dbReference type="Gene3D" id="3.30.1120.10">
    <property type="match status" value="1"/>
</dbReference>
<evidence type="ECO:0000256" key="2">
    <source>
        <dbReference type="ARBA" id="ARBA00022723"/>
    </source>
</evidence>
<dbReference type="EC" id="3.1.6.-" evidence="6"/>
<keyword evidence="2" id="KW-0479">Metal-binding</keyword>